<comment type="cofactor">
    <cofactor evidence="1">
        <name>Zn(2+)</name>
        <dbReference type="ChEBI" id="CHEBI:29105"/>
    </cofactor>
</comment>
<gene>
    <name evidence="8" type="ORF">CO160_02955</name>
</gene>
<evidence type="ECO:0000256" key="6">
    <source>
        <dbReference type="ARBA" id="ARBA00023049"/>
    </source>
</evidence>
<dbReference type="GO" id="GO:0004222">
    <property type="term" value="F:metalloendopeptidase activity"/>
    <property type="evidence" value="ECO:0007669"/>
    <property type="project" value="InterPro"/>
</dbReference>
<dbReference type="EMBL" id="PFWG01000066">
    <property type="protein sequence ID" value="PJA63515.1"/>
    <property type="molecule type" value="Genomic_DNA"/>
</dbReference>
<feature type="domain" description="Peptidase M41" evidence="7">
    <location>
        <begin position="2"/>
        <end position="130"/>
    </location>
</feature>
<proteinExistence type="predicted"/>
<dbReference type="PANTHER" id="PTHR43655">
    <property type="entry name" value="ATP-DEPENDENT PROTEASE"/>
    <property type="match status" value="1"/>
</dbReference>
<name>A0A2M7YKK7_9BACT</name>
<evidence type="ECO:0000256" key="3">
    <source>
        <dbReference type="ARBA" id="ARBA00022741"/>
    </source>
</evidence>
<evidence type="ECO:0000313" key="8">
    <source>
        <dbReference type="EMBL" id="PJA63515.1"/>
    </source>
</evidence>
<keyword evidence="6" id="KW-0378">Hydrolase</keyword>
<dbReference type="SUPFAM" id="SSF140990">
    <property type="entry name" value="FtsH protease domain-like"/>
    <property type="match status" value="1"/>
</dbReference>
<evidence type="ECO:0000259" key="7">
    <source>
        <dbReference type="Pfam" id="PF01434"/>
    </source>
</evidence>
<keyword evidence="3" id="KW-0547">Nucleotide-binding</keyword>
<sequence>TEFLAEITTLLGGYCAEKLKFNEITTGAANDLGKASELARKLVKEYGMSALGPVSFGEKQELVFLGKEISEQRNYSEEIAAKIDKEVSKFIEYAEKEAGRILQKEKRTLDKIAKTLIEKETIEKEEFEELIHPGKAEKPKSLSKVKKSVRVKIKRV</sequence>
<dbReference type="InterPro" id="IPR000642">
    <property type="entry name" value="Peptidase_M41"/>
</dbReference>
<feature type="non-terminal residue" evidence="8">
    <location>
        <position position="1"/>
    </location>
</feature>
<dbReference type="GO" id="GO:0006508">
    <property type="term" value="P:proteolysis"/>
    <property type="evidence" value="ECO:0007669"/>
    <property type="project" value="InterPro"/>
</dbReference>
<organism evidence="8 9">
    <name type="scientific">Candidatus Portnoybacteria bacterium CG_4_9_14_3_um_filter_43_11</name>
    <dbReference type="NCBI Taxonomy" id="1974805"/>
    <lineage>
        <taxon>Bacteria</taxon>
        <taxon>Candidatus Portnoyibacteriota</taxon>
    </lineage>
</organism>
<dbReference type="PANTHER" id="PTHR43655:SF2">
    <property type="entry name" value="AFG3 LIKE MATRIX AAA PEPTIDASE SUBUNIT 2, ISOFORM A"/>
    <property type="match status" value="1"/>
</dbReference>
<keyword evidence="8" id="KW-0131">Cell cycle</keyword>
<dbReference type="AlphaFoldDB" id="A0A2M7YKK7"/>
<keyword evidence="6" id="KW-0645">Protease</keyword>
<evidence type="ECO:0000313" key="9">
    <source>
        <dbReference type="Proteomes" id="UP000230941"/>
    </source>
</evidence>
<keyword evidence="6" id="KW-0482">Metalloprotease</keyword>
<protein>
    <submittedName>
        <fullName evidence="8">Cell division protein FtsH</fullName>
    </submittedName>
</protein>
<evidence type="ECO:0000256" key="4">
    <source>
        <dbReference type="ARBA" id="ARBA00022833"/>
    </source>
</evidence>
<dbReference type="GO" id="GO:0051301">
    <property type="term" value="P:cell division"/>
    <property type="evidence" value="ECO:0007669"/>
    <property type="project" value="UniProtKB-KW"/>
</dbReference>
<keyword evidence="4" id="KW-0862">Zinc</keyword>
<keyword evidence="2" id="KW-0479">Metal-binding</keyword>
<dbReference type="InterPro" id="IPR037219">
    <property type="entry name" value="Peptidase_M41-like"/>
</dbReference>
<reference evidence="9" key="1">
    <citation type="submission" date="2017-09" db="EMBL/GenBank/DDBJ databases">
        <title>Depth-based differentiation of microbial function through sediment-hosted aquifers and enrichment of novel symbionts in the deep terrestrial subsurface.</title>
        <authorList>
            <person name="Probst A.J."/>
            <person name="Ladd B."/>
            <person name="Jarett J.K."/>
            <person name="Geller-Mcgrath D.E."/>
            <person name="Sieber C.M.K."/>
            <person name="Emerson J.B."/>
            <person name="Anantharaman K."/>
            <person name="Thomas B.C."/>
            <person name="Malmstrom R."/>
            <person name="Stieglmeier M."/>
            <person name="Klingl A."/>
            <person name="Woyke T."/>
            <person name="Ryan C.M."/>
            <person name="Banfield J.F."/>
        </authorList>
    </citation>
    <scope>NUCLEOTIDE SEQUENCE [LARGE SCALE GENOMIC DNA]</scope>
</reference>
<evidence type="ECO:0000256" key="2">
    <source>
        <dbReference type="ARBA" id="ARBA00022723"/>
    </source>
</evidence>
<evidence type="ECO:0000256" key="5">
    <source>
        <dbReference type="ARBA" id="ARBA00022840"/>
    </source>
</evidence>
<keyword evidence="5" id="KW-0067">ATP-binding</keyword>
<dbReference type="InterPro" id="IPR050928">
    <property type="entry name" value="ATP-dep_Zn_Metalloprotease"/>
</dbReference>
<dbReference type="GO" id="GO:0004176">
    <property type="term" value="F:ATP-dependent peptidase activity"/>
    <property type="evidence" value="ECO:0007669"/>
    <property type="project" value="InterPro"/>
</dbReference>
<comment type="caution">
    <text evidence="8">The sequence shown here is derived from an EMBL/GenBank/DDBJ whole genome shotgun (WGS) entry which is preliminary data.</text>
</comment>
<accession>A0A2M7YKK7</accession>
<dbReference type="GO" id="GO:0046872">
    <property type="term" value="F:metal ion binding"/>
    <property type="evidence" value="ECO:0007669"/>
    <property type="project" value="UniProtKB-KW"/>
</dbReference>
<dbReference type="Proteomes" id="UP000230941">
    <property type="component" value="Unassembled WGS sequence"/>
</dbReference>
<keyword evidence="8" id="KW-0132">Cell division</keyword>
<evidence type="ECO:0000256" key="1">
    <source>
        <dbReference type="ARBA" id="ARBA00001947"/>
    </source>
</evidence>
<dbReference type="GO" id="GO:0005524">
    <property type="term" value="F:ATP binding"/>
    <property type="evidence" value="ECO:0007669"/>
    <property type="project" value="UniProtKB-KW"/>
</dbReference>
<dbReference type="Gene3D" id="1.20.58.760">
    <property type="entry name" value="Peptidase M41"/>
    <property type="match status" value="1"/>
</dbReference>
<dbReference type="Pfam" id="PF01434">
    <property type="entry name" value="Peptidase_M41"/>
    <property type="match status" value="1"/>
</dbReference>